<feature type="region of interest" description="Disordered" evidence="7">
    <location>
        <begin position="1"/>
        <end position="82"/>
    </location>
</feature>
<dbReference type="GO" id="GO:0005685">
    <property type="term" value="C:U1 snRNP"/>
    <property type="evidence" value="ECO:0007669"/>
    <property type="project" value="TreeGrafter"/>
</dbReference>
<keyword evidence="5" id="KW-0539">Nucleus</keyword>
<dbReference type="GO" id="GO:0000395">
    <property type="term" value="P:mRNA 5'-splice site recognition"/>
    <property type="evidence" value="ECO:0007669"/>
    <property type="project" value="TreeGrafter"/>
</dbReference>
<dbReference type="InterPro" id="IPR059164">
    <property type="entry name" value="HAT_PRP39_C"/>
</dbReference>
<feature type="compositionally biased region" description="Basic and acidic residues" evidence="7">
    <location>
        <begin position="34"/>
        <end position="44"/>
    </location>
</feature>
<dbReference type="SUPFAM" id="SSF48452">
    <property type="entry name" value="TPR-like"/>
    <property type="match status" value="2"/>
</dbReference>
<dbReference type="InterPro" id="IPR003107">
    <property type="entry name" value="HAT"/>
</dbReference>
<feature type="compositionally biased region" description="Basic and acidic residues" evidence="7">
    <location>
        <begin position="617"/>
        <end position="632"/>
    </location>
</feature>
<evidence type="ECO:0000313" key="8">
    <source>
        <dbReference type="EnsemblMetazoa" id="CLYHEMP020586.1"/>
    </source>
</evidence>
<dbReference type="OrthoDB" id="10265668at2759"/>
<feature type="compositionally biased region" description="Polar residues" evidence="7">
    <location>
        <begin position="47"/>
        <end position="56"/>
    </location>
</feature>
<dbReference type="PANTHER" id="PTHR17204:SF5">
    <property type="entry name" value="PRE-MRNA-PROCESSING FACTOR 39"/>
    <property type="match status" value="1"/>
</dbReference>
<evidence type="ECO:0000256" key="6">
    <source>
        <dbReference type="ARBA" id="ARBA00038019"/>
    </source>
</evidence>
<dbReference type="GeneID" id="136816009"/>
<dbReference type="GO" id="GO:0071004">
    <property type="term" value="C:U2-type prespliceosome"/>
    <property type="evidence" value="ECO:0007669"/>
    <property type="project" value="TreeGrafter"/>
</dbReference>
<evidence type="ECO:0000256" key="3">
    <source>
        <dbReference type="ARBA" id="ARBA00022737"/>
    </source>
</evidence>
<reference evidence="8" key="1">
    <citation type="submission" date="2021-01" db="UniProtKB">
        <authorList>
            <consortium name="EnsemblMetazoa"/>
        </authorList>
    </citation>
    <scope>IDENTIFICATION</scope>
</reference>
<dbReference type="AlphaFoldDB" id="A0A7M5XB95"/>
<evidence type="ECO:0000256" key="4">
    <source>
        <dbReference type="ARBA" id="ARBA00023187"/>
    </source>
</evidence>
<comment type="similarity">
    <text evidence="6">Belongs to the PRP39 family.</text>
</comment>
<keyword evidence="4" id="KW-0508">mRNA splicing</keyword>
<dbReference type="PANTHER" id="PTHR17204">
    <property type="entry name" value="PRE-MRNA PROCESSING PROTEIN PRP39-RELATED"/>
    <property type="match status" value="1"/>
</dbReference>
<evidence type="ECO:0008006" key="10">
    <source>
        <dbReference type="Google" id="ProtNLM"/>
    </source>
</evidence>
<dbReference type="FunFam" id="1.25.40.10:FF:000091">
    <property type="entry name" value="Pre-mRNA-processing factor 39"/>
    <property type="match status" value="1"/>
</dbReference>
<dbReference type="RefSeq" id="XP_066928532.1">
    <property type="nucleotide sequence ID" value="XM_067072431.1"/>
</dbReference>
<dbReference type="EnsemblMetazoa" id="CLYHEMT020586.1">
    <property type="protein sequence ID" value="CLYHEMP020586.1"/>
    <property type="gene ID" value="CLYHEMG020586"/>
</dbReference>
<dbReference type="InterPro" id="IPR011990">
    <property type="entry name" value="TPR-like_helical_dom_sf"/>
</dbReference>
<feature type="region of interest" description="Disordered" evidence="7">
    <location>
        <begin position="617"/>
        <end position="675"/>
    </location>
</feature>
<name>A0A7M5XB95_9CNID</name>
<dbReference type="Gene3D" id="1.25.40.10">
    <property type="entry name" value="Tetratricopeptide repeat domain"/>
    <property type="match status" value="2"/>
</dbReference>
<proteinExistence type="inferred from homology"/>
<feature type="compositionally biased region" description="Polar residues" evidence="7">
    <location>
        <begin position="633"/>
        <end position="654"/>
    </location>
</feature>
<organism evidence="8 9">
    <name type="scientific">Clytia hemisphaerica</name>
    <dbReference type="NCBI Taxonomy" id="252671"/>
    <lineage>
        <taxon>Eukaryota</taxon>
        <taxon>Metazoa</taxon>
        <taxon>Cnidaria</taxon>
        <taxon>Hydrozoa</taxon>
        <taxon>Hydroidolina</taxon>
        <taxon>Leptothecata</taxon>
        <taxon>Obeliida</taxon>
        <taxon>Clytiidae</taxon>
        <taxon>Clytia</taxon>
    </lineage>
</organism>
<protein>
    <recommendedName>
        <fullName evidence="10">Pre-mRNA-processing factor 39</fullName>
    </recommendedName>
</protein>
<comment type="subcellular location">
    <subcellularLocation>
        <location evidence="1">Nucleus</location>
    </subcellularLocation>
</comment>
<evidence type="ECO:0000256" key="5">
    <source>
        <dbReference type="ARBA" id="ARBA00023242"/>
    </source>
</evidence>
<keyword evidence="9" id="KW-1185">Reference proteome</keyword>
<keyword evidence="3" id="KW-0677">Repeat</keyword>
<evidence type="ECO:0000256" key="2">
    <source>
        <dbReference type="ARBA" id="ARBA00022664"/>
    </source>
</evidence>
<evidence type="ECO:0000256" key="7">
    <source>
        <dbReference type="SAM" id="MobiDB-lite"/>
    </source>
</evidence>
<evidence type="ECO:0000256" key="1">
    <source>
        <dbReference type="ARBA" id="ARBA00004123"/>
    </source>
</evidence>
<dbReference type="Proteomes" id="UP000594262">
    <property type="component" value="Unplaced"/>
</dbReference>
<dbReference type="Pfam" id="PF23241">
    <property type="entry name" value="HAT_PRP39_C"/>
    <property type="match status" value="1"/>
</dbReference>
<dbReference type="GO" id="GO:0030627">
    <property type="term" value="F:pre-mRNA 5'-splice site binding"/>
    <property type="evidence" value="ECO:0007669"/>
    <property type="project" value="TreeGrafter"/>
</dbReference>
<evidence type="ECO:0000313" key="9">
    <source>
        <dbReference type="Proteomes" id="UP000594262"/>
    </source>
</evidence>
<keyword evidence="2" id="KW-0507">mRNA processing</keyword>
<accession>A0A7M5XB95</accession>
<dbReference type="SMART" id="SM00386">
    <property type="entry name" value="HAT"/>
    <property type="match status" value="7"/>
</dbReference>
<sequence length="692" mass="81956">MVRKRAQAEKALSPPRETSKADTDSRNNSASPEEIPRKRQKQEPESTDQNGGQVKSPTYGIATTDETENSTNTSPDLLHDEYDQLPDPLTLQKELSDEGKAFWETVTKDYHHFSNWTTLLQYITETEDNLEASQAVYRCFLRYFPYCYGYWKKFADIEKRNSDMDAARKIFEDGLKAFPISVDLWVHYINFLMQQNKGKPEKQQEIRDTFKRAVNSAGMEFKSSKLWNAFIEWENSQSNLKNVTEIYDQLICTPTQQYIKNWQKFKVHLETYRPGEILPAKEYGKLMKEMDAFPPGMVIEDDKSGDEEGEVTLGEDEGLLKESYTEVRNRVLKDRESVFRQTAQEIVKRWRFEESIKRPYFHIKPLEKSQIKNWKDYLDYELKQGNHKRIVFLFERCIVVCALYDFFWEKYLDYIETKDPSQARTVFLRACNIHLDKKYKLHLRWAIFEERQRNMKLSAAILSRIDTNFPGMILITQHRIGLARRMQDFDELVSIYEKVIESSERIEDKIFYSIKFSHSLVKFCNKKDQAREVLWSALELGKKHKRLYLTLLDLETHYGYIEIEFVKKLFDAIQKDLTLEREFRLSCAQKKVEFYEEFADSIDDIVDAQNAYAAEQKKMEARQKEDQEERNTYSRSANQGEQEQISVHENTHYAQQHQQQQAWFPPNNAGGHAANFDWQQQYAAYSQYNNRQ</sequence>
<dbReference type="GO" id="GO:0000243">
    <property type="term" value="C:commitment complex"/>
    <property type="evidence" value="ECO:0007669"/>
    <property type="project" value="TreeGrafter"/>
</dbReference>
<dbReference type="Pfam" id="PF23240">
    <property type="entry name" value="HAT_PRP39_N"/>
    <property type="match status" value="1"/>
</dbReference>